<dbReference type="STRING" id="1618545.US53_C0002G0003"/>
<evidence type="ECO:0008006" key="4">
    <source>
        <dbReference type="Google" id="ProtNLM"/>
    </source>
</evidence>
<feature type="transmembrane region" description="Helical" evidence="1">
    <location>
        <begin position="536"/>
        <end position="554"/>
    </location>
</feature>
<accession>A0A0G0H482</accession>
<feature type="transmembrane region" description="Helical" evidence="1">
    <location>
        <begin position="177"/>
        <end position="192"/>
    </location>
</feature>
<feature type="transmembrane region" description="Helical" evidence="1">
    <location>
        <begin position="147"/>
        <end position="165"/>
    </location>
</feature>
<feature type="transmembrane region" description="Helical" evidence="1">
    <location>
        <begin position="89"/>
        <end position="116"/>
    </location>
</feature>
<feature type="transmembrane region" description="Helical" evidence="1">
    <location>
        <begin position="123"/>
        <end position="141"/>
    </location>
</feature>
<keyword evidence="1" id="KW-0472">Membrane</keyword>
<keyword evidence="1" id="KW-1133">Transmembrane helix</keyword>
<dbReference type="EMBL" id="LBTI01000002">
    <property type="protein sequence ID" value="KKQ38068.1"/>
    <property type="molecule type" value="Genomic_DNA"/>
</dbReference>
<feature type="transmembrane region" description="Helical" evidence="1">
    <location>
        <begin position="227"/>
        <end position="246"/>
    </location>
</feature>
<dbReference type="Proteomes" id="UP000034591">
    <property type="component" value="Unassembled WGS sequence"/>
</dbReference>
<feature type="transmembrane region" description="Helical" evidence="1">
    <location>
        <begin position="386"/>
        <end position="404"/>
    </location>
</feature>
<feature type="transmembrane region" description="Helical" evidence="1">
    <location>
        <begin position="359"/>
        <end position="377"/>
    </location>
</feature>
<keyword evidence="1" id="KW-0812">Transmembrane</keyword>
<sequence>MKEILRRIESNRIVVIFAIFIITAFATFALVRNGFFTMYDDMQVARVWQMDKCFRDFQIPCRWVPDLGLGYGYPLYIYYAPLPYYIMEVIHLIGFSFIASVKTGFILSVLLSAIFFYCFSKNFFNKWISIVTTSLYIFVPYRASSIYVRGSMGEAWGMAIVAFLFSSFENFYKHRSIKSGIIFSLAVFSFFISHNITIVMFLPIFTVWISLRLIFGRSQIKMIRNAILFFLLGLGLSSFFILPLIFERNLVHIETLTSGYFGYLQHFLNLKQIFISLNWGYGPSILGPSDDALLGIGVIHSIVAILGFMSIYIMHKKQKVNLILGTFLFTSFLAASFLTHEKSTFVWKAFKLDIFQFPWRFAMISVFSASFLAGFILKGLQKPKQVYIGLLIIITTLTLYLPFFKPKDWFYINDRQKLSGVNLKKQLTASIYDYLPNTTKRAPDNVSTENLEVIYGDVNVSKIKRGSNWFTYEVGVNSENAYVAIPTYTYPNWIVMVDNHKVDTTGYGDYGLVSFNIPSGKHFIAANLLNSFVRRVGDFFSLVSLGIVIITAVYEKLNKKDISL</sequence>
<organism evidence="2 3">
    <name type="scientific">Candidatus Woesebacteria bacterium GW2011_GWA1_37_7</name>
    <dbReference type="NCBI Taxonomy" id="1618545"/>
    <lineage>
        <taxon>Bacteria</taxon>
        <taxon>Candidatus Woeseibacteriota</taxon>
    </lineage>
</organism>
<comment type="caution">
    <text evidence="2">The sequence shown here is derived from an EMBL/GenBank/DDBJ whole genome shotgun (WGS) entry which is preliminary data.</text>
</comment>
<protein>
    <recommendedName>
        <fullName evidence="4">Membrane protein 6-pyruvoyl-tetrahydropterin synthase-related domain-containing protein</fullName>
    </recommendedName>
</protein>
<evidence type="ECO:0000313" key="2">
    <source>
        <dbReference type="EMBL" id="KKQ38068.1"/>
    </source>
</evidence>
<gene>
    <name evidence="2" type="ORF">US53_C0002G0003</name>
</gene>
<dbReference type="AlphaFoldDB" id="A0A0G0H482"/>
<feature type="transmembrane region" description="Helical" evidence="1">
    <location>
        <begin position="292"/>
        <end position="313"/>
    </location>
</feature>
<feature type="transmembrane region" description="Helical" evidence="1">
    <location>
        <begin position="12"/>
        <end position="31"/>
    </location>
</feature>
<evidence type="ECO:0000313" key="3">
    <source>
        <dbReference type="Proteomes" id="UP000034591"/>
    </source>
</evidence>
<evidence type="ECO:0000256" key="1">
    <source>
        <dbReference type="SAM" id="Phobius"/>
    </source>
</evidence>
<proteinExistence type="predicted"/>
<feature type="transmembrane region" description="Helical" evidence="1">
    <location>
        <begin position="320"/>
        <end position="339"/>
    </location>
</feature>
<feature type="transmembrane region" description="Helical" evidence="1">
    <location>
        <begin position="198"/>
        <end position="215"/>
    </location>
</feature>
<reference evidence="2 3" key="1">
    <citation type="journal article" date="2015" name="Nature">
        <title>rRNA introns, odd ribosomes, and small enigmatic genomes across a large radiation of phyla.</title>
        <authorList>
            <person name="Brown C.T."/>
            <person name="Hug L.A."/>
            <person name="Thomas B.C."/>
            <person name="Sharon I."/>
            <person name="Castelle C.J."/>
            <person name="Singh A."/>
            <person name="Wilkins M.J."/>
            <person name="Williams K.H."/>
            <person name="Banfield J.F."/>
        </authorList>
    </citation>
    <scope>NUCLEOTIDE SEQUENCE [LARGE SCALE GENOMIC DNA]</scope>
</reference>
<name>A0A0G0H482_9BACT</name>